<name>A0ACC2LHA6_PERAE</name>
<evidence type="ECO:0000313" key="2">
    <source>
        <dbReference type="Proteomes" id="UP001234297"/>
    </source>
</evidence>
<organism evidence="1 2">
    <name type="scientific">Persea americana</name>
    <name type="common">Avocado</name>
    <dbReference type="NCBI Taxonomy" id="3435"/>
    <lineage>
        <taxon>Eukaryota</taxon>
        <taxon>Viridiplantae</taxon>
        <taxon>Streptophyta</taxon>
        <taxon>Embryophyta</taxon>
        <taxon>Tracheophyta</taxon>
        <taxon>Spermatophyta</taxon>
        <taxon>Magnoliopsida</taxon>
        <taxon>Magnoliidae</taxon>
        <taxon>Laurales</taxon>
        <taxon>Lauraceae</taxon>
        <taxon>Persea</taxon>
    </lineage>
</organism>
<gene>
    <name evidence="1" type="ORF">MRB53_025922</name>
</gene>
<reference evidence="1 2" key="1">
    <citation type="journal article" date="2022" name="Hortic Res">
        <title>A haplotype resolved chromosomal level avocado genome allows analysis of novel avocado genes.</title>
        <authorList>
            <person name="Nath O."/>
            <person name="Fletcher S.J."/>
            <person name="Hayward A."/>
            <person name="Shaw L.M."/>
            <person name="Masouleh A.K."/>
            <person name="Furtado A."/>
            <person name="Henry R.J."/>
            <person name="Mitter N."/>
        </authorList>
    </citation>
    <scope>NUCLEOTIDE SEQUENCE [LARGE SCALE GENOMIC DNA]</scope>
    <source>
        <strain evidence="2">cv. Hass</strain>
    </source>
</reference>
<sequence length="143" mass="15795">MQMTDSQDAEWFPDTGATARIIENADQSSPNDLPPIEHARLFNEASVQPHDEAITIPPPHQNHIEPIIPQISFDDAIEEPVLDVVVDYVPVDPSIHERTSQHQNSSMTLPSHAPSHVMTTRSKVGVLKPNPKYAHLATTSNPT</sequence>
<evidence type="ECO:0000313" key="1">
    <source>
        <dbReference type="EMBL" id="KAJ8632586.1"/>
    </source>
</evidence>
<proteinExistence type="predicted"/>
<accession>A0ACC2LHA6</accession>
<dbReference type="Proteomes" id="UP001234297">
    <property type="component" value="Chromosome 8"/>
</dbReference>
<keyword evidence="2" id="KW-1185">Reference proteome</keyword>
<dbReference type="EMBL" id="CM056816">
    <property type="protein sequence ID" value="KAJ8632586.1"/>
    <property type="molecule type" value="Genomic_DNA"/>
</dbReference>
<comment type="caution">
    <text evidence="1">The sequence shown here is derived from an EMBL/GenBank/DDBJ whole genome shotgun (WGS) entry which is preliminary data.</text>
</comment>
<protein>
    <submittedName>
        <fullName evidence="1">Uncharacterized protein</fullName>
    </submittedName>
</protein>